<dbReference type="InterPro" id="IPR019080">
    <property type="entry name" value="YqaJ_viral_recombinase"/>
</dbReference>
<dbReference type="InterPro" id="IPR051703">
    <property type="entry name" value="NF-kappa-B_Signaling_Reg"/>
</dbReference>
<evidence type="ECO:0000313" key="4">
    <source>
        <dbReference type="Proteomes" id="UP001159405"/>
    </source>
</evidence>
<name>A0ABN8P3A4_9CNID</name>
<evidence type="ECO:0000313" key="3">
    <source>
        <dbReference type="EMBL" id="CAH3132108.1"/>
    </source>
</evidence>
<organism evidence="3 4">
    <name type="scientific">Porites lobata</name>
    <dbReference type="NCBI Taxonomy" id="104759"/>
    <lineage>
        <taxon>Eukaryota</taxon>
        <taxon>Metazoa</taxon>
        <taxon>Cnidaria</taxon>
        <taxon>Anthozoa</taxon>
        <taxon>Hexacorallia</taxon>
        <taxon>Scleractinia</taxon>
        <taxon>Fungiina</taxon>
        <taxon>Poritidae</taxon>
        <taxon>Porites</taxon>
    </lineage>
</organism>
<dbReference type="PANTHER" id="PTHR46609:SF6">
    <property type="entry name" value="EXONUCLEASE, PHAGE-TYPE_RECB, C-TERMINAL DOMAIN-CONTAINING PROTEIN-RELATED"/>
    <property type="match status" value="1"/>
</dbReference>
<dbReference type="InterPro" id="IPR011335">
    <property type="entry name" value="Restrct_endonuc-II-like"/>
</dbReference>
<evidence type="ECO:0000256" key="1">
    <source>
        <dbReference type="SAM" id="MobiDB-lite"/>
    </source>
</evidence>
<dbReference type="Pfam" id="PF09588">
    <property type="entry name" value="YqaJ"/>
    <property type="match status" value="1"/>
</dbReference>
<accession>A0ABN8P3A4</accession>
<reference evidence="3 4" key="1">
    <citation type="submission" date="2022-05" db="EMBL/GenBank/DDBJ databases">
        <authorList>
            <consortium name="Genoscope - CEA"/>
            <person name="William W."/>
        </authorList>
    </citation>
    <scope>NUCLEOTIDE SEQUENCE [LARGE SCALE GENOMIC DNA]</scope>
</reference>
<comment type="caution">
    <text evidence="3">The sequence shown here is derived from an EMBL/GenBank/DDBJ whole genome shotgun (WGS) entry which is preliminary data.</text>
</comment>
<keyword evidence="4" id="KW-1185">Reference proteome</keyword>
<dbReference type="PANTHER" id="PTHR46609">
    <property type="entry name" value="EXONUCLEASE, PHAGE-TYPE/RECB, C-TERMINAL DOMAIN-CONTAINING PROTEIN"/>
    <property type="match status" value="1"/>
</dbReference>
<sequence length="403" mass="46401">MWTFVCKFTKRRCVTYLAKDGLAPRHEEDESAIRQMLKKFRTNLGTGKTSSTAQPTDTCTLTSKSVNDLKCYQPIPTPPPRDDDPQFYRQRSGQWFNSPKGKINGSKASTAFGWYGKKATLDYWNQILSDLHGLPTKSDESNLAMLWRYLTLTRRYGAYTSASCKNFFPEDKDGVVIKESGIWLLKDGDNQEWLGSSPDGIIEYNGILKTVIEIKCPFMGGKPIPYKNVCINHIPQIMLEMFCTSTKQCHYVVWTPIGTKDKTVFVTENFWSRSDSLRNLKSEKHAMSTKSYITDAFDYSHEFQMVKALDLWEYREFDRSLMPKAGNNHDHLEQVRRFILKNGFQESIIISVILQLEKPISLKETIVFGWPFRKVYHSYHVVLFLTGCPPTALTKSLKLIFPL</sequence>
<gene>
    <name evidence="3" type="ORF">PLOB_00036423</name>
</gene>
<dbReference type="Proteomes" id="UP001159405">
    <property type="component" value="Unassembled WGS sequence"/>
</dbReference>
<feature type="region of interest" description="Disordered" evidence="1">
    <location>
        <begin position="73"/>
        <end position="102"/>
    </location>
</feature>
<evidence type="ECO:0000259" key="2">
    <source>
        <dbReference type="Pfam" id="PF09588"/>
    </source>
</evidence>
<dbReference type="InterPro" id="IPR011604">
    <property type="entry name" value="PDDEXK-like_dom_sf"/>
</dbReference>
<dbReference type="Gene3D" id="3.90.320.10">
    <property type="match status" value="1"/>
</dbReference>
<dbReference type="SUPFAM" id="SSF52980">
    <property type="entry name" value="Restriction endonuclease-like"/>
    <property type="match status" value="1"/>
</dbReference>
<dbReference type="EMBL" id="CALNXK010000050">
    <property type="protein sequence ID" value="CAH3132108.1"/>
    <property type="molecule type" value="Genomic_DNA"/>
</dbReference>
<proteinExistence type="predicted"/>
<protein>
    <recommendedName>
        <fullName evidence="2">YqaJ viral recombinase domain-containing protein</fullName>
    </recommendedName>
</protein>
<feature type="domain" description="YqaJ viral recombinase" evidence="2">
    <location>
        <begin position="94"/>
        <end position="244"/>
    </location>
</feature>